<keyword evidence="4 9" id="KW-0548">Nucleotidyltransferase</keyword>
<dbReference type="Gene3D" id="1.10.10.60">
    <property type="entry name" value="Homeodomain-like"/>
    <property type="match status" value="1"/>
</dbReference>
<feature type="domain" description="RNA polymerase sigma factor 54 DNA-binding" evidence="11">
    <location>
        <begin position="317"/>
        <end position="474"/>
    </location>
</feature>
<keyword evidence="6 9" id="KW-0731">Sigma factor</keyword>
<evidence type="ECO:0000256" key="3">
    <source>
        <dbReference type="ARBA" id="ARBA00022679"/>
    </source>
</evidence>
<dbReference type="InterPro" id="IPR007046">
    <property type="entry name" value="RNA_pol_sigma_54_core-bd"/>
</dbReference>
<evidence type="ECO:0000256" key="9">
    <source>
        <dbReference type="PIRNR" id="PIRNR000774"/>
    </source>
</evidence>
<evidence type="ECO:0000313" key="13">
    <source>
        <dbReference type="EMBL" id="MFC7703722.1"/>
    </source>
</evidence>
<organism evidence="13 14">
    <name type="scientific">Plastorhodobacter daqingensis</name>
    <dbReference type="NCBI Taxonomy" id="1387281"/>
    <lineage>
        <taxon>Bacteria</taxon>
        <taxon>Pseudomonadati</taxon>
        <taxon>Pseudomonadota</taxon>
        <taxon>Alphaproteobacteria</taxon>
        <taxon>Rhodobacterales</taxon>
        <taxon>Paracoccaceae</taxon>
        <taxon>Plastorhodobacter</taxon>
    </lineage>
</organism>
<dbReference type="RefSeq" id="WP_377400547.1">
    <property type="nucleotide sequence ID" value="NZ_JBHTFQ010000002.1"/>
</dbReference>
<dbReference type="PROSITE" id="PS50044">
    <property type="entry name" value="SIGMA54_3"/>
    <property type="match status" value="1"/>
</dbReference>
<evidence type="ECO:0000256" key="4">
    <source>
        <dbReference type="ARBA" id="ARBA00022695"/>
    </source>
</evidence>
<evidence type="ECO:0000256" key="5">
    <source>
        <dbReference type="ARBA" id="ARBA00023015"/>
    </source>
</evidence>
<accession>A0ABW2UGC2</accession>
<dbReference type="PRINTS" id="PR00045">
    <property type="entry name" value="SIGMA54FCT"/>
</dbReference>
<evidence type="ECO:0000256" key="6">
    <source>
        <dbReference type="ARBA" id="ARBA00023082"/>
    </source>
</evidence>
<comment type="caution">
    <text evidence="13">The sequence shown here is derived from an EMBL/GenBank/DDBJ whole genome shotgun (WGS) entry which is preliminary data.</text>
</comment>
<dbReference type="PIRSF" id="PIRSF000774">
    <property type="entry name" value="RpoN"/>
    <property type="match status" value="1"/>
</dbReference>
<evidence type="ECO:0000256" key="7">
    <source>
        <dbReference type="ARBA" id="ARBA00023125"/>
    </source>
</evidence>
<dbReference type="PANTHER" id="PTHR32248:SF4">
    <property type="entry name" value="RNA POLYMERASE SIGMA-54 FACTOR"/>
    <property type="match status" value="1"/>
</dbReference>
<keyword evidence="3 9" id="KW-0808">Transferase</keyword>
<reference evidence="14" key="1">
    <citation type="journal article" date="2019" name="Int. J. Syst. Evol. Microbiol.">
        <title>The Global Catalogue of Microorganisms (GCM) 10K type strain sequencing project: providing services to taxonomists for standard genome sequencing and annotation.</title>
        <authorList>
            <consortium name="The Broad Institute Genomics Platform"/>
            <consortium name="The Broad Institute Genome Sequencing Center for Infectious Disease"/>
            <person name="Wu L."/>
            <person name="Ma J."/>
        </authorList>
    </citation>
    <scope>NUCLEOTIDE SEQUENCE [LARGE SCALE GENOMIC DNA]</scope>
    <source>
        <strain evidence="14">CGMCC 1.12750</strain>
    </source>
</reference>
<comment type="similarity">
    <text evidence="1 9">Belongs to the sigma-54 factor family.</text>
</comment>
<dbReference type="InterPro" id="IPR038709">
    <property type="entry name" value="RpoN_core-bd_sf"/>
</dbReference>
<dbReference type="InterPro" id="IPR000394">
    <property type="entry name" value="RNA_pol_sigma_54"/>
</dbReference>
<evidence type="ECO:0000256" key="2">
    <source>
        <dbReference type="ARBA" id="ARBA00022478"/>
    </source>
</evidence>
<keyword evidence="14" id="KW-1185">Reference proteome</keyword>
<evidence type="ECO:0000259" key="12">
    <source>
        <dbReference type="Pfam" id="PF04963"/>
    </source>
</evidence>
<dbReference type="Gene3D" id="1.10.10.1330">
    <property type="entry name" value="RNA polymerase sigma-54 factor, core-binding domain"/>
    <property type="match status" value="1"/>
</dbReference>
<feature type="domain" description="RNA polymerase sigma factor 54 core-binding" evidence="12">
    <location>
        <begin position="117"/>
        <end position="299"/>
    </location>
</feature>
<dbReference type="InterPro" id="IPR007634">
    <property type="entry name" value="RNA_pol_sigma_54_DNA-bd"/>
</dbReference>
<dbReference type="Pfam" id="PF04552">
    <property type="entry name" value="Sigma54_DBD"/>
    <property type="match status" value="1"/>
</dbReference>
<keyword evidence="8 9" id="KW-0804">Transcription</keyword>
<comment type="function">
    <text evidence="9">Sigma factors are initiation factors that promote the attachment of RNA polymerase to specific initiation sites and are then released.</text>
</comment>
<evidence type="ECO:0000256" key="10">
    <source>
        <dbReference type="SAM" id="MobiDB-lite"/>
    </source>
</evidence>
<dbReference type="EMBL" id="JBHTFQ010000002">
    <property type="protein sequence ID" value="MFC7703722.1"/>
    <property type="molecule type" value="Genomic_DNA"/>
</dbReference>
<dbReference type="NCBIfam" id="TIGR02395">
    <property type="entry name" value="rpoN_sigma"/>
    <property type="match status" value="1"/>
</dbReference>
<dbReference type="Proteomes" id="UP001596516">
    <property type="component" value="Unassembled WGS sequence"/>
</dbReference>
<dbReference type="PROSITE" id="PS00718">
    <property type="entry name" value="SIGMA54_2"/>
    <property type="match status" value="1"/>
</dbReference>
<protein>
    <recommendedName>
        <fullName evidence="9">RNA polymerase sigma-54 factor</fullName>
    </recommendedName>
</protein>
<gene>
    <name evidence="13" type="primary">rpoN</name>
    <name evidence="13" type="ORF">ACFQXB_05905</name>
</gene>
<sequence>MQLVPVQQLRQKQSLVVTAQLQQAIVLLQMNNLELRSFIEQQAEENPFLDTGARLSEAPARPETPLPSGVDQGMQAGAALADGTLSGLAQSNLFDSDRGGRQPGAGGDAPDAVSLLAAGRPSLYAHVGAAMDLMLDDPRDRAMAEVFLEALEPSGWLGRPLDQIAALCGCDMPRAEALLERLQQMEPAGLFARDLAECLRLQAADRGWLTPVFAALLDNLALLGAGQMRQLARACGCESEALRPLLRQLRSLDPKPGAQFSHEEAPLRAPDLIVRRAATGWQVDLNRSTLPSVLVNEDYAARATARRMPEDVRRFASGRVADARWLRRAVAQRNDTALRVGAEIVRHQEAFLLHGPAHLRPLILREVADAIGVHESTVSRVTTGMMMATPQGSFPLKFFFSAALSAADPGQEAGSAAAIRYRIRRIIEGEPADAPLSDDAIVEIIAREGVNLARRTVAKYREMQNIPSSFQRRRQMMVSGQL</sequence>
<evidence type="ECO:0000313" key="14">
    <source>
        <dbReference type="Proteomes" id="UP001596516"/>
    </source>
</evidence>
<feature type="region of interest" description="Disordered" evidence="10">
    <location>
        <begin position="91"/>
        <end position="112"/>
    </location>
</feature>
<keyword evidence="5 9" id="KW-0805">Transcription regulation</keyword>
<keyword evidence="2 9" id="KW-0240">DNA-directed RNA polymerase</keyword>
<dbReference type="Pfam" id="PF04963">
    <property type="entry name" value="Sigma54_CBD"/>
    <property type="match status" value="1"/>
</dbReference>
<keyword evidence="7 9" id="KW-0238">DNA-binding</keyword>
<evidence type="ECO:0000256" key="8">
    <source>
        <dbReference type="ARBA" id="ARBA00023163"/>
    </source>
</evidence>
<evidence type="ECO:0000256" key="1">
    <source>
        <dbReference type="ARBA" id="ARBA00008798"/>
    </source>
</evidence>
<dbReference type="PANTHER" id="PTHR32248">
    <property type="entry name" value="RNA POLYMERASE SIGMA-54 FACTOR"/>
    <property type="match status" value="1"/>
</dbReference>
<proteinExistence type="inferred from homology"/>
<name>A0ABW2UGC2_9RHOB</name>
<dbReference type="Pfam" id="PF00309">
    <property type="entry name" value="Sigma54_AID"/>
    <property type="match status" value="1"/>
</dbReference>
<dbReference type="PROSITE" id="PS00717">
    <property type="entry name" value="SIGMA54_1"/>
    <property type="match status" value="1"/>
</dbReference>
<evidence type="ECO:0000259" key="11">
    <source>
        <dbReference type="Pfam" id="PF04552"/>
    </source>
</evidence>